<feature type="transmembrane region" description="Helical" evidence="9">
    <location>
        <begin position="439"/>
        <end position="461"/>
    </location>
</feature>
<feature type="transmembrane region" description="Helical" evidence="9">
    <location>
        <begin position="295"/>
        <end position="313"/>
    </location>
</feature>
<dbReference type="Gene3D" id="1.20.1250.20">
    <property type="entry name" value="MFS general substrate transporter like domains"/>
    <property type="match status" value="1"/>
</dbReference>
<keyword evidence="12" id="KW-1185">Reference proteome</keyword>
<feature type="transmembrane region" description="Helical" evidence="9">
    <location>
        <begin position="481"/>
        <end position="500"/>
    </location>
</feature>
<feature type="transmembrane region" description="Helical" evidence="9">
    <location>
        <begin position="506"/>
        <end position="533"/>
    </location>
</feature>
<evidence type="ECO:0000256" key="1">
    <source>
        <dbReference type="ARBA" id="ARBA00004141"/>
    </source>
</evidence>
<feature type="transmembrane region" description="Helical" evidence="9">
    <location>
        <begin position="261"/>
        <end position="283"/>
    </location>
</feature>
<keyword evidence="4" id="KW-1003">Cell membrane</keyword>
<evidence type="ECO:0000313" key="11">
    <source>
        <dbReference type="EMBL" id="KAK0651638.1"/>
    </source>
</evidence>
<feature type="domain" description="Major facilitator superfamily (MFS) profile" evidence="10">
    <location>
        <begin position="168"/>
        <end position="598"/>
    </location>
</feature>
<dbReference type="InterPro" id="IPR011701">
    <property type="entry name" value="MFS"/>
</dbReference>
<evidence type="ECO:0000256" key="4">
    <source>
        <dbReference type="ARBA" id="ARBA00022475"/>
    </source>
</evidence>
<feature type="compositionally biased region" description="Basic and acidic residues" evidence="8">
    <location>
        <begin position="1"/>
        <end position="14"/>
    </location>
</feature>
<dbReference type="InterPro" id="IPR036259">
    <property type="entry name" value="MFS_trans_sf"/>
</dbReference>
<feature type="region of interest" description="Disordered" evidence="8">
    <location>
        <begin position="640"/>
        <end position="686"/>
    </location>
</feature>
<evidence type="ECO:0000256" key="3">
    <source>
        <dbReference type="ARBA" id="ARBA00008335"/>
    </source>
</evidence>
<evidence type="ECO:0000313" key="12">
    <source>
        <dbReference type="Proteomes" id="UP001174936"/>
    </source>
</evidence>
<feature type="transmembrane region" description="Helical" evidence="9">
    <location>
        <begin position="169"/>
        <end position="186"/>
    </location>
</feature>
<dbReference type="GO" id="GO:0022857">
    <property type="term" value="F:transmembrane transporter activity"/>
    <property type="evidence" value="ECO:0007669"/>
    <property type="project" value="InterPro"/>
</dbReference>
<feature type="transmembrane region" description="Helical" evidence="9">
    <location>
        <begin position="554"/>
        <end position="572"/>
    </location>
</feature>
<name>A0AA40CWD4_9PEZI</name>
<feature type="region of interest" description="Disordered" evidence="8">
    <location>
        <begin position="1"/>
        <end position="75"/>
    </location>
</feature>
<dbReference type="FunFam" id="1.20.1250.20:FF:000082">
    <property type="entry name" value="MFS multidrug transporter, putative"/>
    <property type="match status" value="1"/>
</dbReference>
<gene>
    <name evidence="11" type="ORF">B0T16DRAFT_387038</name>
</gene>
<sequence length="686" mass="75747">MSQIDGQRDDEQIREFPLVLGDTGLSASPDESRQESQFASAIDLSQHEEHVQPGEQDQQVESEEPVGDSNNDVEADDFLHPREVILAREAIRIRHGRCASCLSRLVVEIDDRDAASRFREEAADNHIPIKPRPYGGFSFDEDEEDQIVAWEDGDPENPYNWSNRKKNSVLVMVMMLIVNSTMGSALPSNALPFITSEWDIVSRQQMVLPISVYLIGYVMGPLLWAPLSEQYGRRRLTISTFSLFTLFTLACALAPDWPTFLVFRLFTGVFASAPIAIVPGIIADTHGDPRTRGRSMGLFFATTLMGPLFAPIVSGYCSTTIGWRWSFWIALVYAGATMVPLAFLPETFGPVLLLRRAQAIRKDDPAARVVAQHELEKKSVKELTTVVLTRPIRMILFEPLVSTSCAYLALCYAIFYMSFEAFPIIFQDLYDLSPGECGLTYLSIGVGCLLALPIFFTYDNILRCAQGRNAPWTRQEESRRLPLACIGGPLFAISLFWLGWTSRESIPFYVPVLAGIPFGLGFMCIFQALLNYLTDAYEVFAASANAAASCSRSLLATVLPLATAAMFARLGIAGACSLLGGLATLMCIIPFVFLWQGERIRAGSKFCIAIRQRKEEMSRKIDEQRKRRTLRLASGETAVASTMTAVGSPNPAAGGNEKLSGMSTPVNPHRNPAGEDSLGARPEEDV</sequence>
<keyword evidence="7 9" id="KW-0472">Membrane</keyword>
<dbReference type="PROSITE" id="PS50850">
    <property type="entry name" value="MFS"/>
    <property type="match status" value="1"/>
</dbReference>
<feature type="transmembrane region" description="Helical" evidence="9">
    <location>
        <begin position="325"/>
        <end position="354"/>
    </location>
</feature>
<protein>
    <submittedName>
        <fullName evidence="11">Major facilitator superfamily domain-containing protein</fullName>
    </submittedName>
</protein>
<keyword evidence="6 9" id="KW-1133">Transmembrane helix</keyword>
<evidence type="ECO:0000256" key="7">
    <source>
        <dbReference type="ARBA" id="ARBA00023136"/>
    </source>
</evidence>
<accession>A0AA40CWD4</accession>
<dbReference type="AlphaFoldDB" id="A0AA40CWD4"/>
<feature type="compositionally biased region" description="Acidic residues" evidence="8">
    <location>
        <begin position="58"/>
        <end position="75"/>
    </location>
</feature>
<comment type="caution">
    <text evidence="11">The sequence shown here is derived from an EMBL/GenBank/DDBJ whole genome shotgun (WGS) entry which is preliminary data.</text>
</comment>
<evidence type="ECO:0000256" key="2">
    <source>
        <dbReference type="ARBA" id="ARBA00004236"/>
    </source>
</evidence>
<dbReference type="PANTHER" id="PTHR23502:SF74">
    <property type="entry name" value="MAJOR FACILITATOR SUPERFAMILY (MFS) PROFILE DOMAIN-CONTAINING PROTEIN"/>
    <property type="match status" value="1"/>
</dbReference>
<proteinExistence type="inferred from homology"/>
<evidence type="ECO:0000256" key="9">
    <source>
        <dbReference type="SAM" id="Phobius"/>
    </source>
</evidence>
<feature type="transmembrane region" description="Helical" evidence="9">
    <location>
        <begin position="236"/>
        <end position="255"/>
    </location>
</feature>
<dbReference type="PANTHER" id="PTHR23502">
    <property type="entry name" value="MAJOR FACILITATOR SUPERFAMILY"/>
    <property type="match status" value="1"/>
</dbReference>
<dbReference type="Pfam" id="PF07690">
    <property type="entry name" value="MFS_1"/>
    <property type="match status" value="1"/>
</dbReference>
<feature type="transmembrane region" description="Helical" evidence="9">
    <location>
        <begin position="400"/>
        <end position="419"/>
    </location>
</feature>
<dbReference type="Proteomes" id="UP001174936">
    <property type="component" value="Unassembled WGS sequence"/>
</dbReference>
<feature type="transmembrane region" description="Helical" evidence="9">
    <location>
        <begin position="206"/>
        <end position="224"/>
    </location>
</feature>
<evidence type="ECO:0000259" key="10">
    <source>
        <dbReference type="PROSITE" id="PS50850"/>
    </source>
</evidence>
<dbReference type="EMBL" id="JAULSV010000002">
    <property type="protein sequence ID" value="KAK0651638.1"/>
    <property type="molecule type" value="Genomic_DNA"/>
</dbReference>
<feature type="transmembrane region" description="Helical" evidence="9">
    <location>
        <begin position="578"/>
        <end position="595"/>
    </location>
</feature>
<dbReference type="SUPFAM" id="SSF103473">
    <property type="entry name" value="MFS general substrate transporter"/>
    <property type="match status" value="1"/>
</dbReference>
<evidence type="ECO:0000256" key="5">
    <source>
        <dbReference type="ARBA" id="ARBA00022692"/>
    </source>
</evidence>
<comment type="subcellular location">
    <subcellularLocation>
        <location evidence="2">Cell membrane</location>
    </subcellularLocation>
    <subcellularLocation>
        <location evidence="1">Membrane</location>
        <topology evidence="1">Multi-pass membrane protein</topology>
    </subcellularLocation>
</comment>
<organism evidence="11 12">
    <name type="scientific">Cercophora newfieldiana</name>
    <dbReference type="NCBI Taxonomy" id="92897"/>
    <lineage>
        <taxon>Eukaryota</taxon>
        <taxon>Fungi</taxon>
        <taxon>Dikarya</taxon>
        <taxon>Ascomycota</taxon>
        <taxon>Pezizomycotina</taxon>
        <taxon>Sordariomycetes</taxon>
        <taxon>Sordariomycetidae</taxon>
        <taxon>Sordariales</taxon>
        <taxon>Lasiosphaeriaceae</taxon>
        <taxon>Cercophora</taxon>
    </lineage>
</organism>
<evidence type="ECO:0000256" key="8">
    <source>
        <dbReference type="SAM" id="MobiDB-lite"/>
    </source>
</evidence>
<dbReference type="CDD" id="cd17323">
    <property type="entry name" value="MFS_Tpo1_MDR_like"/>
    <property type="match status" value="1"/>
</dbReference>
<dbReference type="InterPro" id="IPR020846">
    <property type="entry name" value="MFS_dom"/>
</dbReference>
<evidence type="ECO:0000256" key="6">
    <source>
        <dbReference type="ARBA" id="ARBA00022989"/>
    </source>
</evidence>
<keyword evidence="5 9" id="KW-0812">Transmembrane</keyword>
<reference evidence="11" key="1">
    <citation type="submission" date="2023-06" db="EMBL/GenBank/DDBJ databases">
        <title>Genome-scale phylogeny and comparative genomics of the fungal order Sordariales.</title>
        <authorList>
            <consortium name="Lawrence Berkeley National Laboratory"/>
            <person name="Hensen N."/>
            <person name="Bonometti L."/>
            <person name="Westerberg I."/>
            <person name="Brannstrom I.O."/>
            <person name="Guillou S."/>
            <person name="Cros-Aarteil S."/>
            <person name="Calhoun S."/>
            <person name="Haridas S."/>
            <person name="Kuo A."/>
            <person name="Mondo S."/>
            <person name="Pangilinan J."/>
            <person name="Riley R."/>
            <person name="Labutti K."/>
            <person name="Andreopoulos B."/>
            <person name="Lipzen A."/>
            <person name="Chen C."/>
            <person name="Yanf M."/>
            <person name="Daum C."/>
            <person name="Ng V."/>
            <person name="Clum A."/>
            <person name="Steindorff A."/>
            <person name="Ohm R."/>
            <person name="Martin F."/>
            <person name="Silar P."/>
            <person name="Natvig D."/>
            <person name="Lalanne C."/>
            <person name="Gautier V."/>
            <person name="Ament-Velasquez S.L."/>
            <person name="Kruys A."/>
            <person name="Hutchinson M.I."/>
            <person name="Powell A.J."/>
            <person name="Barry K."/>
            <person name="Miller A.N."/>
            <person name="Grigoriev I.V."/>
            <person name="Debuchy R."/>
            <person name="Gladieux P."/>
            <person name="Thoren M.H."/>
            <person name="Johannesson H."/>
        </authorList>
    </citation>
    <scope>NUCLEOTIDE SEQUENCE</scope>
    <source>
        <strain evidence="11">SMH2532-1</strain>
    </source>
</reference>
<comment type="similarity">
    <text evidence="3">Belongs to the major facilitator superfamily.</text>
</comment>
<dbReference type="GO" id="GO:0005886">
    <property type="term" value="C:plasma membrane"/>
    <property type="evidence" value="ECO:0007669"/>
    <property type="project" value="UniProtKB-SubCell"/>
</dbReference>